<reference evidence="1 2" key="1">
    <citation type="journal article" date="2019" name="Sci. Rep.">
        <title>Orb-weaving spider Araneus ventricosus genome elucidates the spidroin gene catalogue.</title>
        <authorList>
            <person name="Kono N."/>
            <person name="Nakamura H."/>
            <person name="Ohtoshi R."/>
            <person name="Moran D.A.P."/>
            <person name="Shinohara A."/>
            <person name="Yoshida Y."/>
            <person name="Fujiwara M."/>
            <person name="Mori M."/>
            <person name="Tomita M."/>
            <person name="Arakawa K."/>
        </authorList>
    </citation>
    <scope>NUCLEOTIDE SEQUENCE [LARGE SCALE GENOMIC DNA]</scope>
</reference>
<keyword evidence="2" id="KW-1185">Reference proteome</keyword>
<gene>
    <name evidence="1" type="ORF">AVEN_52813_1</name>
</gene>
<comment type="caution">
    <text evidence="1">The sequence shown here is derived from an EMBL/GenBank/DDBJ whole genome shotgun (WGS) entry which is preliminary data.</text>
</comment>
<sequence>MASSYHTYLQPSSKIRALFSMDLYTLLSDVDNKTWSVKTRCPVFPEKSWLSTEDNLTVVVQSQISHRKTNTASYRAICYDNREATSPLCDTRTEKLLPARRGNMFGILFIQHSPVNEGQKSTNKKNMV</sequence>
<dbReference type="Proteomes" id="UP000499080">
    <property type="component" value="Unassembled WGS sequence"/>
</dbReference>
<accession>A0A4Y2RB31</accession>
<proteinExistence type="predicted"/>
<dbReference type="EMBL" id="BGPR01016343">
    <property type="protein sequence ID" value="GBN72646.1"/>
    <property type="molecule type" value="Genomic_DNA"/>
</dbReference>
<evidence type="ECO:0000313" key="2">
    <source>
        <dbReference type="Proteomes" id="UP000499080"/>
    </source>
</evidence>
<organism evidence="1 2">
    <name type="scientific">Araneus ventricosus</name>
    <name type="common">Orbweaver spider</name>
    <name type="synonym">Epeira ventricosa</name>
    <dbReference type="NCBI Taxonomy" id="182803"/>
    <lineage>
        <taxon>Eukaryota</taxon>
        <taxon>Metazoa</taxon>
        <taxon>Ecdysozoa</taxon>
        <taxon>Arthropoda</taxon>
        <taxon>Chelicerata</taxon>
        <taxon>Arachnida</taxon>
        <taxon>Araneae</taxon>
        <taxon>Araneomorphae</taxon>
        <taxon>Entelegynae</taxon>
        <taxon>Araneoidea</taxon>
        <taxon>Araneidae</taxon>
        <taxon>Araneus</taxon>
    </lineage>
</organism>
<dbReference type="AlphaFoldDB" id="A0A4Y2RB31"/>
<protein>
    <submittedName>
        <fullName evidence="1">Uncharacterized protein</fullName>
    </submittedName>
</protein>
<name>A0A4Y2RB31_ARAVE</name>
<evidence type="ECO:0000313" key="1">
    <source>
        <dbReference type="EMBL" id="GBN72646.1"/>
    </source>
</evidence>